<accession>A0ABU3GUE0</accession>
<comment type="caution">
    <text evidence="1">The sequence shown here is derived from an EMBL/GenBank/DDBJ whole genome shotgun (WGS) entry which is preliminary data.</text>
</comment>
<name>A0ABU3GUE0_9SPHI</name>
<evidence type="ECO:0008006" key="3">
    <source>
        <dbReference type="Google" id="ProtNLM"/>
    </source>
</evidence>
<dbReference type="RefSeq" id="WP_311950349.1">
    <property type="nucleotide sequence ID" value="NZ_JAVLVU010000001.1"/>
</dbReference>
<evidence type="ECO:0000313" key="2">
    <source>
        <dbReference type="Proteomes" id="UP001258315"/>
    </source>
</evidence>
<organism evidence="1 2">
    <name type="scientific">Mucilaginibacter terrae</name>
    <dbReference type="NCBI Taxonomy" id="1955052"/>
    <lineage>
        <taxon>Bacteria</taxon>
        <taxon>Pseudomonadati</taxon>
        <taxon>Bacteroidota</taxon>
        <taxon>Sphingobacteriia</taxon>
        <taxon>Sphingobacteriales</taxon>
        <taxon>Sphingobacteriaceae</taxon>
        <taxon>Mucilaginibacter</taxon>
    </lineage>
</organism>
<dbReference type="EMBL" id="JAVLVU010000001">
    <property type="protein sequence ID" value="MDT3403394.1"/>
    <property type="molecule type" value="Genomic_DNA"/>
</dbReference>
<keyword evidence="2" id="KW-1185">Reference proteome</keyword>
<reference evidence="2" key="1">
    <citation type="submission" date="2023-07" db="EMBL/GenBank/DDBJ databases">
        <title>Functional and genomic diversity of the sorghum phyllosphere microbiome.</title>
        <authorList>
            <person name="Shade A."/>
        </authorList>
    </citation>
    <scope>NUCLEOTIDE SEQUENCE [LARGE SCALE GENOMIC DNA]</scope>
    <source>
        <strain evidence="2">SORGH_AS_0422</strain>
    </source>
</reference>
<proteinExistence type="predicted"/>
<protein>
    <recommendedName>
        <fullName evidence="3">Universal stress protein</fullName>
    </recommendedName>
</protein>
<dbReference type="Proteomes" id="UP001258315">
    <property type="component" value="Unassembled WGS sequence"/>
</dbReference>
<evidence type="ECO:0000313" key="1">
    <source>
        <dbReference type="EMBL" id="MDT3403394.1"/>
    </source>
</evidence>
<gene>
    <name evidence="1" type="ORF">QE417_002466</name>
</gene>
<sequence>MITLLIPTDFNVKTLSCIPNLLQRLYLHKVSIILVHMLKITNNTHELFMLSKRSAEHQHISAAFNDACAKIKRKYADSLPNLRIEFFYGSTLAVFKNYLNTNEVHSIVMLENYPYGMLHKNSINPSVMVKRSGINIITIDYMDIRNEPVNKENILAEAV</sequence>